<dbReference type="RefSeq" id="XP_002429823.1">
    <property type="nucleotide sequence ID" value="XM_002429778.1"/>
</dbReference>
<accession>E0VUM9</accession>
<dbReference type="Pfam" id="PF00651">
    <property type="entry name" value="BTB"/>
    <property type="match status" value="1"/>
</dbReference>
<dbReference type="OMA" id="HIRFPAM"/>
<dbReference type="EnsemblMetazoa" id="PHUM452460-RA">
    <property type="protein sequence ID" value="PHUM452460-PA"/>
    <property type="gene ID" value="PHUM452460"/>
</dbReference>
<dbReference type="FunFam" id="2.60.120.820:FF:000001">
    <property type="entry name" value="BTB/POZ domain-containing protein 3"/>
    <property type="match status" value="1"/>
</dbReference>
<evidence type="ECO:0000313" key="7">
    <source>
        <dbReference type="Proteomes" id="UP000009046"/>
    </source>
</evidence>
<dbReference type="CTD" id="8230362"/>
<dbReference type="InterPro" id="IPR000210">
    <property type="entry name" value="BTB/POZ_dom"/>
</dbReference>
<dbReference type="SMART" id="SM00875">
    <property type="entry name" value="BACK"/>
    <property type="match status" value="1"/>
</dbReference>
<dbReference type="Gene3D" id="1.25.40.420">
    <property type="match status" value="1"/>
</dbReference>
<dbReference type="AlphaFoldDB" id="E0VUM9"/>
<dbReference type="InterPro" id="IPR012983">
    <property type="entry name" value="PHR"/>
</dbReference>
<evidence type="ECO:0000313" key="6">
    <source>
        <dbReference type="EnsemblMetazoa" id="PHUM452460-PA"/>
    </source>
</evidence>
<keyword evidence="7" id="KW-1185">Reference proteome</keyword>
<reference evidence="5" key="1">
    <citation type="submission" date="2007-04" db="EMBL/GenBank/DDBJ databases">
        <title>Annotation of Pediculus humanus corporis strain USDA.</title>
        <authorList>
            <person name="Kirkness E."/>
            <person name="Hannick L."/>
            <person name="Hass B."/>
            <person name="Bruggner R."/>
            <person name="Lawson D."/>
            <person name="Bidwell S."/>
            <person name="Joardar V."/>
            <person name="Caler E."/>
            <person name="Walenz B."/>
            <person name="Inman J."/>
            <person name="Schobel S."/>
            <person name="Galinsky K."/>
            <person name="Amedeo P."/>
            <person name="Strausberg R."/>
        </authorList>
    </citation>
    <scope>NUCLEOTIDE SEQUENCE</scope>
    <source>
        <strain evidence="5">USDA</strain>
    </source>
</reference>
<feature type="compositionally biased region" description="Low complexity" evidence="3">
    <location>
        <begin position="60"/>
        <end position="89"/>
    </location>
</feature>
<comment type="subcellular location">
    <subcellularLocation>
        <location evidence="1">Cytoplasm</location>
    </subcellularLocation>
</comment>
<feature type="domain" description="BTB" evidence="4">
    <location>
        <begin position="115"/>
        <end position="185"/>
    </location>
</feature>
<dbReference type="CDD" id="cd18488">
    <property type="entry name" value="BACK_BTBD3_like"/>
    <property type="match status" value="1"/>
</dbReference>
<dbReference type="VEuPathDB" id="VectorBase:PHUM452460"/>
<dbReference type="CDD" id="cd18282">
    <property type="entry name" value="BTB_POZ_BTBD3_6"/>
    <property type="match status" value="1"/>
</dbReference>
<reference evidence="5" key="2">
    <citation type="submission" date="2007-04" db="EMBL/GenBank/DDBJ databases">
        <title>The genome of the human body louse.</title>
        <authorList>
            <consortium name="The Human Body Louse Genome Consortium"/>
            <person name="Kirkness E."/>
            <person name="Walenz B."/>
            <person name="Hass B."/>
            <person name="Bruggner R."/>
            <person name="Strausberg R."/>
        </authorList>
    </citation>
    <scope>NUCLEOTIDE SEQUENCE</scope>
    <source>
        <strain evidence="5">USDA</strain>
    </source>
</reference>
<sequence length="525" mass="58345">MAMANLYSKKTTKPVKKLQENIQVSQTNAWVNAESLNNGGASLSPPHGILQRETTQITQPASATSSPLSSPGMTNTNNFNVNNSNQLTTLDPNWQASKPSVRERNAAMFNNELMADVKFTVGCPGHTQTIPAHKYVLATGSSVFYAMFYGGLAESSEEILVPDVDPSAFLILLKYLYCDEIQLEADTILSTLYAAKKYIVPHLAKACVNYLETSLTAKNACMLLSQSRLFEEPDLMQRCWEVIDAQAEMALKADCFVDIDIHTLESVLSRETLNCKEIHLFDAALNWATAECFRLDLEPTPQNKRNVLGSALYLIRIPTMSLEEFANGAAQQGILTPQETIDIFLNFTADYKPLLNYPIRERTGLRPQVCHRFQSCAYRNNQWRYRGRCDSIQFSVDKRIFVVGFGFYGSSSGAAPYNVKIELKRLGRILAEYNTNFFSDGSSNTFHVYFENPIQIEPESFYTASAILDGGELSYFGQEGLSEVTVGCVTFQFQSSSESTNGTGVQGGQIPELIFYGPTPPAEEL</sequence>
<dbReference type="Pfam" id="PF07707">
    <property type="entry name" value="BACK"/>
    <property type="match status" value="1"/>
</dbReference>
<protein>
    <submittedName>
        <fullName evidence="5 6">BTB/POZ domain-containing protein, putative</fullName>
    </submittedName>
</protein>
<dbReference type="PROSITE" id="PS50097">
    <property type="entry name" value="BTB"/>
    <property type="match status" value="1"/>
</dbReference>
<dbReference type="FunCoup" id="E0VUM9">
    <property type="interactions" value="947"/>
</dbReference>
<dbReference type="InterPro" id="IPR038648">
    <property type="entry name" value="PHR_sf"/>
</dbReference>
<dbReference type="PANTHER" id="PTHR45774:SF9">
    <property type="entry name" value="LUTE, ISOFORM D"/>
    <property type="match status" value="1"/>
</dbReference>
<evidence type="ECO:0000259" key="4">
    <source>
        <dbReference type="PROSITE" id="PS50097"/>
    </source>
</evidence>
<dbReference type="InterPro" id="IPR049737">
    <property type="entry name" value="Btbd6a-like_BACK"/>
</dbReference>
<dbReference type="InterPro" id="IPR011705">
    <property type="entry name" value="BACK"/>
</dbReference>
<dbReference type="Pfam" id="PF08005">
    <property type="entry name" value="PHR"/>
    <property type="match status" value="1"/>
</dbReference>
<dbReference type="GeneID" id="8230362"/>
<evidence type="ECO:0000256" key="3">
    <source>
        <dbReference type="SAM" id="MobiDB-lite"/>
    </source>
</evidence>
<dbReference type="SMART" id="SM00225">
    <property type="entry name" value="BTB"/>
    <property type="match status" value="1"/>
</dbReference>
<dbReference type="FunFam" id="1.25.40.420:FF:000003">
    <property type="entry name" value="BTB/POZ domain-containing protein 3"/>
    <property type="match status" value="1"/>
</dbReference>
<dbReference type="EMBL" id="AAZO01005510">
    <property type="status" value="NOT_ANNOTATED_CDS"/>
    <property type="molecule type" value="Genomic_DNA"/>
</dbReference>
<dbReference type="EMBL" id="DS235787">
    <property type="protein sequence ID" value="EEB17085.1"/>
    <property type="molecule type" value="Genomic_DNA"/>
</dbReference>
<dbReference type="InterPro" id="IPR011333">
    <property type="entry name" value="SKP1/BTB/POZ_sf"/>
</dbReference>
<dbReference type="OrthoDB" id="636773at2759"/>
<keyword evidence="2" id="KW-0963">Cytoplasm</keyword>
<dbReference type="FunFam" id="3.30.710.10:FF:000015">
    <property type="entry name" value="BTB/POZ domain-containing protein 3"/>
    <property type="match status" value="1"/>
</dbReference>
<dbReference type="InParanoid" id="E0VUM9"/>
<dbReference type="GO" id="GO:0022008">
    <property type="term" value="P:neurogenesis"/>
    <property type="evidence" value="ECO:0007669"/>
    <property type="project" value="TreeGrafter"/>
</dbReference>
<dbReference type="HOGENOM" id="CLU_015899_2_1_1"/>
<evidence type="ECO:0000256" key="1">
    <source>
        <dbReference type="ARBA" id="ARBA00004496"/>
    </source>
</evidence>
<dbReference type="STRING" id="121224.E0VUM9"/>
<proteinExistence type="predicted"/>
<dbReference type="KEGG" id="phu:Phum_PHUM452460"/>
<reference evidence="6" key="3">
    <citation type="submission" date="2021-02" db="UniProtKB">
        <authorList>
            <consortium name="EnsemblMetazoa"/>
        </authorList>
    </citation>
    <scope>IDENTIFICATION</scope>
    <source>
        <strain evidence="6">USDA</strain>
    </source>
</reference>
<feature type="region of interest" description="Disordered" evidence="3">
    <location>
        <begin position="54"/>
        <end position="93"/>
    </location>
</feature>
<gene>
    <name evidence="6" type="primary">8230362</name>
    <name evidence="5" type="ORF">Phum_PHUM452460</name>
</gene>
<dbReference type="GO" id="GO:0005829">
    <property type="term" value="C:cytosol"/>
    <property type="evidence" value="ECO:0007669"/>
    <property type="project" value="TreeGrafter"/>
</dbReference>
<dbReference type="Gene3D" id="2.60.120.820">
    <property type="entry name" value="PHR domain"/>
    <property type="match status" value="1"/>
</dbReference>
<dbReference type="Gene3D" id="3.30.710.10">
    <property type="entry name" value="Potassium Channel Kv1.1, Chain A"/>
    <property type="match status" value="1"/>
</dbReference>
<dbReference type="Proteomes" id="UP000009046">
    <property type="component" value="Unassembled WGS sequence"/>
</dbReference>
<organism>
    <name type="scientific">Pediculus humanus subsp. corporis</name>
    <name type="common">Body louse</name>
    <dbReference type="NCBI Taxonomy" id="121224"/>
    <lineage>
        <taxon>Eukaryota</taxon>
        <taxon>Metazoa</taxon>
        <taxon>Ecdysozoa</taxon>
        <taxon>Arthropoda</taxon>
        <taxon>Hexapoda</taxon>
        <taxon>Insecta</taxon>
        <taxon>Pterygota</taxon>
        <taxon>Neoptera</taxon>
        <taxon>Paraneoptera</taxon>
        <taxon>Psocodea</taxon>
        <taxon>Troctomorpha</taxon>
        <taxon>Phthiraptera</taxon>
        <taxon>Anoplura</taxon>
        <taxon>Pediculidae</taxon>
        <taxon>Pediculus</taxon>
    </lineage>
</organism>
<name>E0VUM9_PEDHC</name>
<dbReference type="eggNOG" id="KOG2075">
    <property type="taxonomic scope" value="Eukaryota"/>
</dbReference>
<evidence type="ECO:0000256" key="2">
    <source>
        <dbReference type="ARBA" id="ARBA00022490"/>
    </source>
</evidence>
<dbReference type="PANTHER" id="PTHR45774">
    <property type="entry name" value="BTB/POZ DOMAIN-CONTAINING"/>
    <property type="match status" value="1"/>
</dbReference>
<evidence type="ECO:0000313" key="5">
    <source>
        <dbReference type="EMBL" id="EEB17085.1"/>
    </source>
</evidence>
<dbReference type="SUPFAM" id="SSF54695">
    <property type="entry name" value="POZ domain"/>
    <property type="match status" value="1"/>
</dbReference>